<dbReference type="Gene3D" id="2.40.50.120">
    <property type="match status" value="1"/>
</dbReference>
<reference evidence="8" key="3">
    <citation type="submission" date="2023-05" db="EMBL/GenBank/DDBJ databases">
        <authorList>
            <person name="Smith C.H."/>
        </authorList>
    </citation>
    <scope>NUCLEOTIDE SEQUENCE</scope>
    <source>
        <strain evidence="8">CHS0354</strain>
        <tissue evidence="8">Mantle</tissue>
    </source>
</reference>
<keyword evidence="2" id="KW-0964">Secreted</keyword>
<keyword evidence="4" id="KW-0479">Metal-binding</keyword>
<reference evidence="8" key="2">
    <citation type="journal article" date="2021" name="Genome Biol. Evol.">
        <title>Developing a high-quality reference genome for a parasitic bivalve with doubly uniparental inheritance (Bivalvia: Unionida).</title>
        <authorList>
            <person name="Smith C.H."/>
        </authorList>
    </citation>
    <scope>NUCLEOTIDE SEQUENCE</scope>
    <source>
        <strain evidence="8">CHS0354</strain>
        <tissue evidence="8">Mantle</tissue>
    </source>
</reference>
<dbReference type="GO" id="GO:0002020">
    <property type="term" value="F:protease binding"/>
    <property type="evidence" value="ECO:0007669"/>
    <property type="project" value="TreeGrafter"/>
</dbReference>
<evidence type="ECO:0000313" key="8">
    <source>
        <dbReference type="EMBL" id="KAK3591702.1"/>
    </source>
</evidence>
<feature type="disulfide bond" evidence="5">
    <location>
        <begin position="26"/>
        <end position="124"/>
    </location>
</feature>
<dbReference type="EMBL" id="JAEAOA010001196">
    <property type="protein sequence ID" value="KAK3591702.1"/>
    <property type="molecule type" value="Genomic_DNA"/>
</dbReference>
<organism evidence="8 9">
    <name type="scientific">Potamilus streckersoni</name>
    <dbReference type="NCBI Taxonomy" id="2493646"/>
    <lineage>
        <taxon>Eukaryota</taxon>
        <taxon>Metazoa</taxon>
        <taxon>Spiralia</taxon>
        <taxon>Lophotrochozoa</taxon>
        <taxon>Mollusca</taxon>
        <taxon>Bivalvia</taxon>
        <taxon>Autobranchia</taxon>
        <taxon>Heteroconchia</taxon>
        <taxon>Palaeoheterodonta</taxon>
        <taxon>Unionida</taxon>
        <taxon>Unionoidea</taxon>
        <taxon>Unionidae</taxon>
        <taxon>Ambleminae</taxon>
        <taxon>Lampsilini</taxon>
        <taxon>Potamilus</taxon>
    </lineage>
</organism>
<dbReference type="InterPro" id="IPR008993">
    <property type="entry name" value="TIMP-like_OB-fold"/>
</dbReference>
<evidence type="ECO:0000313" key="9">
    <source>
        <dbReference type="Proteomes" id="UP001195483"/>
    </source>
</evidence>
<dbReference type="InterPro" id="IPR001820">
    <property type="entry name" value="TIMP"/>
</dbReference>
<feature type="disulfide bond" evidence="5">
    <location>
        <begin position="24"/>
        <end position="97"/>
    </location>
</feature>
<evidence type="ECO:0000256" key="1">
    <source>
        <dbReference type="ARBA" id="ARBA00004613"/>
    </source>
</evidence>
<comment type="subcellular location">
    <subcellularLocation>
        <location evidence="1">Secreted</location>
    </subcellularLocation>
</comment>
<dbReference type="PROSITE" id="PS50189">
    <property type="entry name" value="NTR"/>
    <property type="match status" value="1"/>
</dbReference>
<reference evidence="8" key="1">
    <citation type="journal article" date="2021" name="Genome Biol. Evol.">
        <title>A High-Quality Reference Genome for a Parasitic Bivalve with Doubly Uniparental Inheritance (Bivalvia: Unionida).</title>
        <authorList>
            <person name="Smith C.H."/>
        </authorList>
    </citation>
    <scope>NUCLEOTIDE SEQUENCE</scope>
    <source>
        <strain evidence="8">CHS0354</strain>
    </source>
</reference>
<sequence length="152" mass="16729">MERSSMFLHSLLVLLVVIQVTFACNCRPISLGQAICNSNTVILARVLLGQPFDDGVSSVERLRYPIQIQQKFQEESTPISLNDGIGYITFPQTVSDCGGLLHNGKDYVIAGNVDVNGVLVTSTCKHIVEYQLIVEDSHYTDILQNGVDCKNV</sequence>
<protein>
    <recommendedName>
        <fullName evidence="7">NTR domain-containing protein</fullName>
    </recommendedName>
</protein>
<proteinExistence type="predicted"/>
<evidence type="ECO:0000256" key="6">
    <source>
        <dbReference type="SAM" id="SignalP"/>
    </source>
</evidence>
<feature type="chain" id="PRO_5041911701" description="NTR domain-containing protein" evidence="6">
    <location>
        <begin position="24"/>
        <end position="152"/>
    </location>
</feature>
<dbReference type="SMART" id="SM00206">
    <property type="entry name" value="NTR"/>
    <property type="match status" value="1"/>
</dbReference>
<dbReference type="GO" id="GO:0005615">
    <property type="term" value="C:extracellular space"/>
    <property type="evidence" value="ECO:0007669"/>
    <property type="project" value="TreeGrafter"/>
</dbReference>
<evidence type="ECO:0000256" key="5">
    <source>
        <dbReference type="PIRSR" id="PIRSR601820-3"/>
    </source>
</evidence>
<keyword evidence="6" id="KW-0732">Signal</keyword>
<dbReference type="Pfam" id="PF00965">
    <property type="entry name" value="TIMP"/>
    <property type="match status" value="1"/>
</dbReference>
<dbReference type="Proteomes" id="UP001195483">
    <property type="component" value="Unassembled WGS sequence"/>
</dbReference>
<name>A0AAE0SGX3_9BIVA</name>
<feature type="binding site" evidence="4">
    <location>
        <position position="24"/>
    </location>
    <ligand>
        <name>Zn(2+)</name>
        <dbReference type="ChEBI" id="CHEBI:29105"/>
        <note>ligand shared with metalloproteinase partner</note>
    </ligand>
</feature>
<dbReference type="AlphaFoldDB" id="A0AAE0SGX3"/>
<feature type="domain" description="NTR" evidence="7">
    <location>
        <begin position="24"/>
        <end position="149"/>
    </location>
</feature>
<dbReference type="GO" id="GO:0008191">
    <property type="term" value="F:metalloendopeptidase inhibitor activity"/>
    <property type="evidence" value="ECO:0007669"/>
    <property type="project" value="InterPro"/>
</dbReference>
<keyword evidence="9" id="KW-1185">Reference proteome</keyword>
<dbReference type="PROSITE" id="PS51257">
    <property type="entry name" value="PROKAR_LIPOPROTEIN"/>
    <property type="match status" value="1"/>
</dbReference>
<accession>A0AAE0SGX3</accession>
<dbReference type="GO" id="GO:0031012">
    <property type="term" value="C:extracellular matrix"/>
    <property type="evidence" value="ECO:0007669"/>
    <property type="project" value="TreeGrafter"/>
</dbReference>
<feature type="signal peptide" evidence="6">
    <location>
        <begin position="1"/>
        <end position="23"/>
    </location>
</feature>
<evidence type="ECO:0000256" key="2">
    <source>
        <dbReference type="ARBA" id="ARBA00022525"/>
    </source>
</evidence>
<dbReference type="SUPFAM" id="SSF50242">
    <property type="entry name" value="TIMP-like"/>
    <property type="match status" value="1"/>
</dbReference>
<evidence type="ECO:0000256" key="4">
    <source>
        <dbReference type="PIRSR" id="PIRSR601820-1"/>
    </source>
</evidence>
<evidence type="ECO:0000259" key="7">
    <source>
        <dbReference type="PROSITE" id="PS50189"/>
    </source>
</evidence>
<keyword evidence="3 5" id="KW-1015">Disulfide bond</keyword>
<gene>
    <name evidence="8" type="ORF">CHS0354_019464</name>
</gene>
<comment type="caution">
    <text evidence="8">The sequence shown here is derived from an EMBL/GenBank/DDBJ whole genome shotgun (WGS) entry which is preliminary data.</text>
</comment>
<dbReference type="PANTHER" id="PTHR11844:SF25">
    <property type="entry name" value="NTR DOMAIN-CONTAINING PROTEIN"/>
    <property type="match status" value="1"/>
</dbReference>
<keyword evidence="4" id="KW-0862">Zinc</keyword>
<dbReference type="GO" id="GO:0046872">
    <property type="term" value="F:metal ion binding"/>
    <property type="evidence" value="ECO:0007669"/>
    <property type="project" value="UniProtKB-KW"/>
</dbReference>
<dbReference type="PANTHER" id="PTHR11844">
    <property type="entry name" value="METALLOPROTEASE INHIBITOR"/>
    <property type="match status" value="1"/>
</dbReference>
<dbReference type="GO" id="GO:0051045">
    <property type="term" value="P:negative regulation of membrane protein ectodomain proteolysis"/>
    <property type="evidence" value="ECO:0007669"/>
    <property type="project" value="TreeGrafter"/>
</dbReference>
<evidence type="ECO:0000256" key="3">
    <source>
        <dbReference type="ARBA" id="ARBA00023157"/>
    </source>
</evidence>
<dbReference type="InterPro" id="IPR001134">
    <property type="entry name" value="Netrin_domain"/>
</dbReference>